<dbReference type="GO" id="GO:0005886">
    <property type="term" value="C:plasma membrane"/>
    <property type="evidence" value="ECO:0007669"/>
    <property type="project" value="TreeGrafter"/>
</dbReference>
<dbReference type="Proteomes" id="UP000199236">
    <property type="component" value="Unassembled WGS sequence"/>
</dbReference>
<dbReference type="EMBL" id="FOVR01000010">
    <property type="protein sequence ID" value="SFO65486.1"/>
    <property type="molecule type" value="Genomic_DNA"/>
</dbReference>
<dbReference type="PANTHER" id="PTHR30441">
    <property type="entry name" value="DUF748 DOMAIN-CONTAINING PROTEIN"/>
    <property type="match status" value="1"/>
</dbReference>
<organism evidence="3 4">
    <name type="scientific">Cohaesibacter marisflavi</name>
    <dbReference type="NCBI Taxonomy" id="655353"/>
    <lineage>
        <taxon>Bacteria</taxon>
        <taxon>Pseudomonadati</taxon>
        <taxon>Pseudomonadota</taxon>
        <taxon>Alphaproteobacteria</taxon>
        <taxon>Hyphomicrobiales</taxon>
        <taxon>Cohaesibacteraceae</taxon>
    </lineage>
</organism>
<feature type="domain" description="AsmA" evidence="2">
    <location>
        <begin position="2"/>
        <end position="144"/>
    </location>
</feature>
<dbReference type="PIRSF" id="PIRSF034039">
    <property type="entry name" value="UCP034039"/>
    <property type="match status" value="1"/>
</dbReference>
<sequence length="1357" mass="145625">MLALVIALVGPLFVDWTSYRAAFEREATIALGQPVHVLGAADMQILPMPRLHFESVHVGPDEQNPILTVDAFDIGIELFPLVQGKIEVVDMTLKSPSLKLEVDEQGQFDWRQDGGKLWDLDMEKIRLNDVRIENGQIDFLDRSSGRSKRLTGLNGGLEARTLVGPYKIEAAFRMDGNPYSLMLSTGTASAEGMRVKSLLTPANFAVSLAMDGNIQEGADERLHYVGTTRITNAIEGLEGSVTPWTLSGDSDLTASSLVMPQFEFSHGPVDQAYRLNGAGTIDFGAKPRFDVVVSSRQLDFDRALGNGPNAPINLQDGIETLANSLAEMPLPGIPGHIGFDVPGVILGGGVIRNLQLDADLVGTAWKIDQLTADLPGQTIVSLSGLFSRQMDDNGKRNGFEGQARIRSDQPLAFSKWWLDDAPTSGQLTPFDLSGQVLVKSDHIQVSDLDLSMEGDRATGYIDWYAGTQGDESKGDALSINLDAERIDLDAVMGVGSLLLSNSSGSRAPLQDIALDIETNRLVSGSFEGNSLSAKLRLAKGSIEIDQLSVDDFAGATISARGLLQDVSGTPHGRIEGKISADDLEGFSALIERLVPDQPAAGWFARNQRAMSPADLSFSLSGGNAERGLSAKLDGTLGGGNASLKGTLDGALADWANGDLDLAVDMDNPDGRKLLSLMGLGDGLIDLPRLSASASLKGALADGAAFTGSLKADDGALTYDGDVQFTPDGRDGLKSEGQVAFETSDLAPYLMAAGVSLTNPGESLPVSLKAGLTLDDKALAVDALEGQWNDQPVSGALNLTHRVNNRLLKGAVELGDMDGIWLGETVLGAGRLTAIDRNWPDLAFIAPVTTGEDLPIKVDVSVKARSLELAAPYIFQQPSFSLVWQDSGLSVRDFRALLQGGEVSGGLDLDNVEGEALLKSHIRVENAALAPLVWQRDGRSVARGQLDVNLDVESQGRSMAGLVSGLSGTGTFTLKDATLNYLNPSAFAQVIRAVDAGMELNDEEIRNTFVSHMDAGSTEVSSVEGTFVIAGGALRANNIEADADILQSRGNLVVDLSNQTLDGDWSIKVEPDEEDAVTGAQPEVGLAFSGPMEAPERVVDVAPFTGYLTIRAFEREVDRVERLQADILEKDRMRRLLRLYRERAKHREEEQIAKEKEAMAAEQAAAEAEAKKADEAQAAKERAQAEAARQEAQRKAELEAKRKAADAAKRAEQKAREDAAAQQRARAEAERKAVAEREAARRTEESQRAKAEADLLESLRQKDPVPAPQSEKTTATPSFDINAGDIIMRPLDELTTQSVPSATPQAQPEEALPPANYIDLPQRLNTLPKDRIVPSLGQGRSFSFSDDDMATDYIIQNY</sequence>
<feature type="compositionally biased region" description="Polar residues" evidence="1">
    <location>
        <begin position="1269"/>
        <end position="1278"/>
    </location>
</feature>
<feature type="region of interest" description="Disordered" evidence="1">
    <location>
        <begin position="1161"/>
        <end position="1282"/>
    </location>
</feature>
<dbReference type="PANTHER" id="PTHR30441:SF4">
    <property type="entry name" value="PROTEIN ASMA"/>
    <property type="match status" value="1"/>
</dbReference>
<dbReference type="InterPro" id="IPR017023">
    <property type="entry name" value="UCP034039"/>
</dbReference>
<dbReference type="Pfam" id="PF05170">
    <property type="entry name" value="AsmA"/>
    <property type="match status" value="2"/>
</dbReference>
<dbReference type="GO" id="GO:0090313">
    <property type="term" value="P:regulation of protein targeting to membrane"/>
    <property type="evidence" value="ECO:0007669"/>
    <property type="project" value="TreeGrafter"/>
</dbReference>
<reference evidence="3 4" key="1">
    <citation type="submission" date="2016-10" db="EMBL/GenBank/DDBJ databases">
        <authorList>
            <person name="de Groot N.N."/>
        </authorList>
    </citation>
    <scope>NUCLEOTIDE SEQUENCE [LARGE SCALE GENOMIC DNA]</scope>
    <source>
        <strain evidence="3 4">CGMCC 1.9157</strain>
    </source>
</reference>
<dbReference type="InterPro" id="IPR052894">
    <property type="entry name" value="AsmA-related"/>
</dbReference>
<feature type="compositionally biased region" description="Basic and acidic residues" evidence="1">
    <location>
        <begin position="1167"/>
        <end position="1262"/>
    </location>
</feature>
<evidence type="ECO:0000256" key="1">
    <source>
        <dbReference type="SAM" id="MobiDB-lite"/>
    </source>
</evidence>
<gene>
    <name evidence="3" type="ORF">SAMN04488056_11067</name>
</gene>
<dbReference type="OrthoDB" id="9816380at2"/>
<evidence type="ECO:0000313" key="4">
    <source>
        <dbReference type="Proteomes" id="UP000199236"/>
    </source>
</evidence>
<keyword evidence="4" id="KW-1185">Reference proteome</keyword>
<evidence type="ECO:0000313" key="3">
    <source>
        <dbReference type="EMBL" id="SFO65486.1"/>
    </source>
</evidence>
<dbReference type="InterPro" id="IPR007844">
    <property type="entry name" value="AsmA"/>
</dbReference>
<accession>A0A1I5IZ89</accession>
<dbReference type="RefSeq" id="WP_090074248.1">
    <property type="nucleotide sequence ID" value="NZ_FOVR01000010.1"/>
</dbReference>
<feature type="domain" description="AsmA" evidence="2">
    <location>
        <begin position="856"/>
        <end position="1036"/>
    </location>
</feature>
<name>A0A1I5IZ89_9HYPH</name>
<dbReference type="STRING" id="655353.SAMN04488056_11067"/>
<evidence type="ECO:0000259" key="2">
    <source>
        <dbReference type="Pfam" id="PF05170"/>
    </source>
</evidence>
<protein>
    <submittedName>
        <fullName evidence="3">AsmA family protein</fullName>
    </submittedName>
</protein>
<proteinExistence type="predicted"/>